<sequence>MALLRVVSVKFTHYKAFKNFSINLQEFNVLAGPNNSGKSTIVGAFRILHEGLRKARAKNPERVTVDGIAMQGYKINIDGLPVASENIFHDYDDSRTATIVFRLSNENILYLHFPERGLCVLVAEPKNGAIRSPSQFRNAYDIDIGFVPILGPVEQHEPRYQKEAARKALLASGASRNFRNIWYYYPEDFSRFRELVQSTWPGMDIERPELSDDGKFLLMFCPEERFPREICWSGYGFQVWCQMLTFIVKSSSASLLVIDEPDIYLHSDLQRQLVSLLRELGPDIVLATHSTEIIAECEPTSLLNINKRKSSASRVRDVSQLKRVFSALGSNLNPTLTQLAKTRRAVFVEGLDFQILAPLARTLGMQKLANRSDFAVIQTEGFNPRRAIDLAAGIEKTVGGKILRSVILDRDYRCDEEISEIERELKENGFYVHIHKRKEIENYLLTVKPLTLALQARLRERERRTGKFVGMLPNIEALLNANMEDVRHEVFAQLLARYSDFKKRTAGNLDSATVNAKLSREFEARWSQVEGREAMVPGKEILANLNRQLQESCGVTLSDGVIANQFSRETIPEDLLHLLDFLNQFGQMTAPD</sequence>
<protein>
    <submittedName>
        <fullName evidence="4">AAA family ATPase</fullName>
    </submittedName>
</protein>
<dbReference type="CDD" id="cd00267">
    <property type="entry name" value="ABC_ATPase"/>
    <property type="match status" value="1"/>
</dbReference>
<dbReference type="GO" id="GO:0016887">
    <property type="term" value="F:ATP hydrolysis activity"/>
    <property type="evidence" value="ECO:0007669"/>
    <property type="project" value="InterPro"/>
</dbReference>
<dbReference type="InterPro" id="IPR051396">
    <property type="entry name" value="Bact_Antivir_Def_Nuclease"/>
</dbReference>
<dbReference type="KEGG" id="ccam:M5D45_24875"/>
<reference evidence="4" key="2">
    <citation type="journal article" date="2022" name="Microbiol. Resour. Announc.">
        <title>Genome Sequence of Cupriavidus campinensis Strain G5, a Member of a Bacterial Consortium Capable of Polyethylene Degradation.</title>
        <authorList>
            <person name="Schneider B."/>
            <person name="Pfeiffer F."/>
            <person name="Dyall-Smith M."/>
            <person name="Kunte H.J."/>
        </authorList>
    </citation>
    <scope>NUCLEOTIDE SEQUENCE</scope>
    <source>
        <strain evidence="4">G5</strain>
    </source>
</reference>
<evidence type="ECO:0000259" key="1">
    <source>
        <dbReference type="Pfam" id="PF13175"/>
    </source>
</evidence>
<evidence type="ECO:0000259" key="2">
    <source>
        <dbReference type="Pfam" id="PF13304"/>
    </source>
</evidence>
<evidence type="ECO:0000313" key="5">
    <source>
        <dbReference type="Proteomes" id="UP000318943"/>
    </source>
</evidence>
<dbReference type="InterPro" id="IPR003959">
    <property type="entry name" value="ATPase_AAA_core"/>
</dbReference>
<reference evidence="3 5" key="1">
    <citation type="submission" date="2019-05" db="EMBL/GenBank/DDBJ databases">
        <title>Whole genome sequence analysis of Cupriavidus campinensis S14E4C strain.</title>
        <authorList>
            <person name="Abbaszade G."/>
            <person name="Szabo A."/>
            <person name="Toumi M."/>
            <person name="Toth E."/>
        </authorList>
    </citation>
    <scope>NUCLEOTIDE SEQUENCE [LARGE SCALE GENOMIC DNA]</scope>
    <source>
        <strain evidence="3 5">S14E4C</strain>
    </source>
</reference>
<dbReference type="AlphaFoldDB" id="A0AAE9I293"/>
<dbReference type="PANTHER" id="PTHR43581">
    <property type="entry name" value="ATP/GTP PHOSPHATASE"/>
    <property type="match status" value="1"/>
</dbReference>
<organism evidence="4 6">
    <name type="scientific">Cupriavidus campinensis</name>
    <dbReference type="NCBI Taxonomy" id="151783"/>
    <lineage>
        <taxon>Bacteria</taxon>
        <taxon>Pseudomonadati</taxon>
        <taxon>Pseudomonadota</taxon>
        <taxon>Betaproteobacteria</taxon>
        <taxon>Burkholderiales</taxon>
        <taxon>Burkholderiaceae</taxon>
        <taxon>Cupriavidus</taxon>
    </lineage>
</organism>
<gene>
    <name evidence="3" type="ORF">FGG12_13315</name>
    <name evidence="4" type="ORF">M5D45_24875</name>
</gene>
<dbReference type="EMBL" id="CP097331">
    <property type="protein sequence ID" value="URF06348.1"/>
    <property type="molecule type" value="Genomic_DNA"/>
</dbReference>
<evidence type="ECO:0000313" key="6">
    <source>
        <dbReference type="Proteomes" id="UP001056132"/>
    </source>
</evidence>
<proteinExistence type="predicted"/>
<reference evidence="4" key="3">
    <citation type="submission" date="2022-05" db="EMBL/GenBank/DDBJ databases">
        <authorList>
            <person name="Kunte H.-J."/>
        </authorList>
    </citation>
    <scope>NUCLEOTIDE SEQUENCE</scope>
    <source>
        <strain evidence="4">G5</strain>
    </source>
</reference>
<dbReference type="GO" id="GO:0005524">
    <property type="term" value="F:ATP binding"/>
    <property type="evidence" value="ECO:0007669"/>
    <property type="project" value="InterPro"/>
</dbReference>
<dbReference type="PANTHER" id="PTHR43581:SF4">
    <property type="entry name" value="ATP_GTP PHOSPHATASE"/>
    <property type="match status" value="1"/>
</dbReference>
<dbReference type="Gene3D" id="3.40.50.300">
    <property type="entry name" value="P-loop containing nucleotide triphosphate hydrolases"/>
    <property type="match status" value="2"/>
</dbReference>
<evidence type="ECO:0000313" key="4">
    <source>
        <dbReference type="EMBL" id="URF06348.1"/>
    </source>
</evidence>
<dbReference type="Pfam" id="PF13175">
    <property type="entry name" value="AAA_15"/>
    <property type="match status" value="1"/>
</dbReference>
<dbReference type="InterPro" id="IPR027417">
    <property type="entry name" value="P-loop_NTPase"/>
</dbReference>
<accession>A0AAE9I293</accession>
<feature type="domain" description="ATPase AAA-type core" evidence="2">
    <location>
        <begin position="218"/>
        <end position="294"/>
    </location>
</feature>
<dbReference type="EMBL" id="VCIZ01000007">
    <property type="protein sequence ID" value="TSP11997.1"/>
    <property type="molecule type" value="Genomic_DNA"/>
</dbReference>
<evidence type="ECO:0000313" key="3">
    <source>
        <dbReference type="EMBL" id="TSP11997.1"/>
    </source>
</evidence>
<keyword evidence="5" id="KW-1185">Reference proteome</keyword>
<dbReference type="Proteomes" id="UP000318943">
    <property type="component" value="Unassembled WGS sequence"/>
</dbReference>
<feature type="domain" description="Endonuclease GajA/Old nuclease/RecF-like AAA" evidence="1">
    <location>
        <begin position="8"/>
        <end position="91"/>
    </location>
</feature>
<name>A0AAE9I293_9BURK</name>
<dbReference type="Pfam" id="PF13304">
    <property type="entry name" value="AAA_21"/>
    <property type="match status" value="1"/>
</dbReference>
<dbReference type="SUPFAM" id="SSF52540">
    <property type="entry name" value="P-loop containing nucleoside triphosphate hydrolases"/>
    <property type="match status" value="1"/>
</dbReference>
<dbReference type="RefSeq" id="WP_144198150.1">
    <property type="nucleotide sequence ID" value="NZ_CP043441.1"/>
</dbReference>
<dbReference type="Proteomes" id="UP001056132">
    <property type="component" value="Chromosome 2"/>
</dbReference>
<dbReference type="InterPro" id="IPR041685">
    <property type="entry name" value="AAA_GajA/Old/RecF-like"/>
</dbReference>